<dbReference type="GO" id="GO:0005737">
    <property type="term" value="C:cytoplasm"/>
    <property type="evidence" value="ECO:0007669"/>
    <property type="project" value="UniProtKB-ARBA"/>
</dbReference>
<evidence type="ECO:0000256" key="2">
    <source>
        <dbReference type="ARBA" id="ARBA00007116"/>
    </source>
</evidence>
<evidence type="ECO:0000256" key="5">
    <source>
        <dbReference type="ARBA" id="ARBA00022884"/>
    </source>
</evidence>
<dbReference type="GO" id="GO:1990904">
    <property type="term" value="C:ribonucleoprotein complex"/>
    <property type="evidence" value="ECO:0007669"/>
    <property type="project" value="UniProtKB-KW"/>
</dbReference>
<dbReference type="InterPro" id="IPR004389">
    <property type="entry name" value="Ribosomal_uL18_bac-type"/>
</dbReference>
<dbReference type="SUPFAM" id="SSF53137">
    <property type="entry name" value="Translational machinery components"/>
    <property type="match status" value="1"/>
</dbReference>
<protein>
    <recommendedName>
        <fullName evidence="8">Large ribosomal subunit protein uL18c</fullName>
    </recommendedName>
    <alternativeName>
        <fullName evidence="9">50S ribosomal protein L18, chloroplastic</fullName>
    </alternativeName>
</protein>
<sequence>MKHSRRQRVIQKHLRIRKKIVGSLQKPRLSVYKSNNHIYAQIIDDSQGKTLLSSSTRSVEIKKILTNSSTCEASKLVGNTIGKLALEKGINNVIFDRGGYLFHGRVKALADGLRESGLIL</sequence>
<evidence type="ECO:0000256" key="4">
    <source>
        <dbReference type="ARBA" id="ARBA00022730"/>
    </source>
</evidence>
<comment type="similarity">
    <text evidence="2">Belongs to the universal ribosomal protein uL18 family.</text>
</comment>
<evidence type="ECO:0000256" key="9">
    <source>
        <dbReference type="ARBA" id="ARBA00035346"/>
    </source>
</evidence>
<keyword evidence="5" id="KW-0694">RNA-binding</keyword>
<evidence type="ECO:0000256" key="7">
    <source>
        <dbReference type="ARBA" id="ARBA00023274"/>
    </source>
</evidence>
<dbReference type="GeneID" id="17964101"/>
<name>W0RYG5_PORPP</name>
<dbReference type="InterPro" id="IPR057268">
    <property type="entry name" value="Ribosomal_L18"/>
</dbReference>
<geneLocation type="plastid" evidence="11"/>
<dbReference type="GO" id="GO:0005840">
    <property type="term" value="C:ribosome"/>
    <property type="evidence" value="ECO:0007669"/>
    <property type="project" value="UniProtKB-KW"/>
</dbReference>
<keyword evidence="11" id="KW-0150">Chloroplast</keyword>
<evidence type="ECO:0000313" key="11">
    <source>
        <dbReference type="EMBL" id="BAO23664.1"/>
    </source>
</evidence>
<proteinExistence type="inferred from homology"/>
<keyword evidence="7" id="KW-0687">Ribonucleoprotein</keyword>
<dbReference type="HAMAP" id="MF_01337_B">
    <property type="entry name" value="Ribosomal_uL18_B"/>
    <property type="match status" value="1"/>
</dbReference>
<accession>W0RYG5</accession>
<evidence type="ECO:0000256" key="3">
    <source>
        <dbReference type="ARBA" id="ARBA00011505"/>
    </source>
</evidence>
<evidence type="ECO:0000313" key="10">
    <source>
        <dbReference type="EMBL" id="ATJ02887.1"/>
    </source>
</evidence>
<comment type="function">
    <text evidence="1">Binds 5S rRNA, forms part of the central protuberance of the 50S subunit.</text>
</comment>
<reference evidence="10" key="2">
    <citation type="journal article" date="2017" name="Mitochondrial DNA Part B Resour">
        <title>Characterization of the complete plastid genome of Porphyridium purpureum strain CCMP1328.</title>
        <authorList>
            <person name="Bi G."/>
        </authorList>
    </citation>
    <scope>NUCLEOTIDE SEQUENCE</scope>
</reference>
<evidence type="ECO:0000256" key="6">
    <source>
        <dbReference type="ARBA" id="ARBA00022980"/>
    </source>
</evidence>
<keyword evidence="6 11" id="KW-0689">Ribosomal protein</keyword>
<reference evidence="11" key="1">
    <citation type="journal article" date="2014" name="J. Plant Res.">
        <title>Analysis of the complete plastid genome of the unicellular red alga Porphyridium purpureum.</title>
        <authorList>
            <person name="Tajima N."/>
            <person name="Sato S."/>
            <person name="Maruyama F."/>
            <person name="Kurokawa K."/>
            <person name="Ohta H."/>
            <person name="Tabata S."/>
            <person name="Sekine K."/>
            <person name="Moriyama T."/>
            <person name="Sato N."/>
        </authorList>
    </citation>
    <scope>NUCLEOTIDE SEQUENCE</scope>
</reference>
<dbReference type="FunFam" id="3.30.420.100:FF:000001">
    <property type="entry name" value="50S ribosomal protein L18"/>
    <property type="match status" value="1"/>
</dbReference>
<keyword evidence="4" id="KW-0699">rRNA-binding</keyword>
<dbReference type="InterPro" id="IPR005484">
    <property type="entry name" value="Ribosomal_uL18_bac/plant/anim"/>
</dbReference>
<dbReference type="RefSeq" id="YP_008965688.1">
    <property type="nucleotide sequence ID" value="NC_023133.1"/>
</dbReference>
<dbReference type="PANTHER" id="PTHR12899:SF3">
    <property type="entry name" value="LARGE RIBOSOMAL SUBUNIT PROTEIN UL18M"/>
    <property type="match status" value="1"/>
</dbReference>
<dbReference type="GO" id="GO:0006412">
    <property type="term" value="P:translation"/>
    <property type="evidence" value="ECO:0007669"/>
    <property type="project" value="InterPro"/>
</dbReference>
<keyword evidence="11" id="KW-0934">Plastid</keyword>
<dbReference type="NCBIfam" id="TIGR00060">
    <property type="entry name" value="L18_bact"/>
    <property type="match status" value="1"/>
</dbReference>
<evidence type="ECO:0000256" key="8">
    <source>
        <dbReference type="ARBA" id="ARBA00035303"/>
    </source>
</evidence>
<organism evidence="11">
    <name type="scientific">Porphyridium purpureum</name>
    <name type="common">Red alga</name>
    <name type="synonym">Porphyridium cruentum</name>
    <dbReference type="NCBI Taxonomy" id="35688"/>
    <lineage>
        <taxon>Eukaryota</taxon>
        <taxon>Rhodophyta</taxon>
        <taxon>Bangiophyceae</taxon>
        <taxon>Porphyridiales</taxon>
        <taxon>Porphyridiaceae</taxon>
        <taxon>Porphyridium</taxon>
    </lineage>
</organism>
<comment type="subunit">
    <text evidence="3">Part of the 50S ribosomal subunit; contacts the 5S rRNA.</text>
</comment>
<dbReference type="PANTHER" id="PTHR12899">
    <property type="entry name" value="39S RIBOSOMAL PROTEIN L18, MITOCHONDRIAL"/>
    <property type="match status" value="1"/>
</dbReference>
<dbReference type="EMBL" id="MF401423">
    <property type="protein sequence ID" value="ATJ02887.1"/>
    <property type="molecule type" value="Genomic_DNA"/>
</dbReference>
<dbReference type="Gene3D" id="3.30.420.100">
    <property type="match status" value="1"/>
</dbReference>
<dbReference type="GO" id="GO:0008097">
    <property type="term" value="F:5S rRNA binding"/>
    <property type="evidence" value="ECO:0007669"/>
    <property type="project" value="TreeGrafter"/>
</dbReference>
<dbReference type="AlphaFoldDB" id="W0RYG5"/>
<gene>
    <name evidence="11" type="primary">rpl18</name>
</gene>
<dbReference type="CDD" id="cd00432">
    <property type="entry name" value="Ribosomal_L18_L5e"/>
    <property type="match status" value="1"/>
</dbReference>
<dbReference type="GO" id="GO:0003735">
    <property type="term" value="F:structural constituent of ribosome"/>
    <property type="evidence" value="ECO:0007669"/>
    <property type="project" value="InterPro"/>
</dbReference>
<dbReference type="Pfam" id="PF00861">
    <property type="entry name" value="Ribosomal_L18p"/>
    <property type="match status" value="1"/>
</dbReference>
<evidence type="ECO:0000256" key="1">
    <source>
        <dbReference type="ARBA" id="ARBA00003898"/>
    </source>
</evidence>
<dbReference type="EMBL" id="AP012987">
    <property type="protein sequence ID" value="BAO23664.1"/>
    <property type="molecule type" value="Genomic_DNA"/>
</dbReference>